<feature type="compositionally biased region" description="Polar residues" evidence="19">
    <location>
        <begin position="575"/>
        <end position="587"/>
    </location>
</feature>
<comment type="subcellular location">
    <subcellularLocation>
        <location evidence="3">Chromosome</location>
    </subcellularLocation>
    <subcellularLocation>
        <location evidence="2 16">Nucleus</location>
    </subcellularLocation>
</comment>
<sequence length="595" mass="66607">MSSGSLDISPDADTFRILVATDNHLGCEEQDPIRGNDAMRTFEEILVIAKTANVDFILLGGDLFHQNKPSRQCLFDTMQLLRKHCLGDRPISFEMLSDPSTVFHARQCCNYEDPNINISLPIFAIHGNHDDPSGSGGHAALDILDSANFLNYFGRVENISEFCVNPILLRKGTTQLALYGLGSIRDERLHRTLVSKKVSWARPNQDPDQWFNLLVLHQNRTRHSLVYKNCIPESLLPNFLDLVVWAHEHECRIELEESAEGRFWVTQPGSSAATSLCAAETVKKHVGLVEVRGNNVRLTPIPLQSPRPFIMEDIVLEDFARDLPNRSDTVATTSFLHARISSCIARATVEFPRPAGIEVGASEWLPLIRIRVNCQGYQPPNIHRFGQEFIGRVANPDGLIQIMRKQNTGGSRRTKVDRLVLEVDEDGTENRTKIEDLVKDHLSTGNKALGICSELDLADVLERFVSKGDGRAIEEYTLSRLSSVQAQLKAADNVSSDNIEELARNSTQAYRDQQADENTREEQRLQQERDRLQALLNAEDDKGSESEMMGDDEVTQPAPAQRSSTTTKRKASAVLNLSQPAASGQNRSRPRSRRQ</sequence>
<feature type="region of interest" description="Disordered" evidence="19">
    <location>
        <begin position="505"/>
        <end position="526"/>
    </location>
</feature>
<organism evidence="21">
    <name type="scientific">Spongospora subterranea</name>
    <dbReference type="NCBI Taxonomy" id="70186"/>
    <lineage>
        <taxon>Eukaryota</taxon>
        <taxon>Sar</taxon>
        <taxon>Rhizaria</taxon>
        <taxon>Endomyxa</taxon>
        <taxon>Phytomyxea</taxon>
        <taxon>Plasmodiophorida</taxon>
        <taxon>Plasmodiophoridae</taxon>
        <taxon>Spongospora</taxon>
    </lineage>
</organism>
<keyword evidence="6 16" id="KW-0540">Nuclease</keyword>
<keyword evidence="13 16" id="KW-0464">Manganese</keyword>
<evidence type="ECO:0000256" key="2">
    <source>
        <dbReference type="ARBA" id="ARBA00004123"/>
    </source>
</evidence>
<dbReference type="Gene3D" id="3.30.110.110">
    <property type="entry name" value="Mre11, capping domain"/>
    <property type="match status" value="1"/>
</dbReference>
<evidence type="ECO:0000256" key="13">
    <source>
        <dbReference type="ARBA" id="ARBA00023211"/>
    </source>
</evidence>
<reference evidence="21" key="1">
    <citation type="submission" date="2015-04" db="EMBL/GenBank/DDBJ databases">
        <title>The genome sequence of the plant pathogenic Rhizarian Plasmodiophora brassicae reveals insights in its biotrophic life cycle and the origin of chitin synthesis.</title>
        <authorList>
            <person name="Schwelm A."/>
            <person name="Fogelqvist J."/>
            <person name="Knaust A."/>
            <person name="Julke S."/>
            <person name="Lilja T."/>
            <person name="Dhandapani V."/>
            <person name="Bonilla-Rosso G."/>
            <person name="Karlsson M."/>
            <person name="Shevchenko A."/>
            <person name="Choi S.R."/>
            <person name="Kim H.G."/>
            <person name="Park J.Y."/>
            <person name="Lim Y.P."/>
            <person name="Ludwig-Muller J."/>
            <person name="Dixelius C."/>
        </authorList>
    </citation>
    <scope>NUCLEOTIDE SEQUENCE</scope>
    <source>
        <tissue evidence="21">Potato root galls</tissue>
    </source>
</reference>
<dbReference type="PANTHER" id="PTHR10139">
    <property type="entry name" value="DOUBLE-STRAND BREAK REPAIR PROTEIN MRE11"/>
    <property type="match status" value="1"/>
</dbReference>
<keyword evidence="15 16" id="KW-0469">Meiosis</keyword>
<keyword evidence="8 16" id="KW-0255">Endonuclease</keyword>
<comment type="similarity">
    <text evidence="4 16 18">Belongs to the MRE11/RAD32 family.</text>
</comment>
<dbReference type="Gene3D" id="3.60.21.10">
    <property type="match status" value="1"/>
</dbReference>
<evidence type="ECO:0000256" key="19">
    <source>
        <dbReference type="SAM" id="MobiDB-lite"/>
    </source>
</evidence>
<dbReference type="InterPro" id="IPR041796">
    <property type="entry name" value="Mre11_N"/>
</dbReference>
<evidence type="ECO:0000313" key="21">
    <source>
        <dbReference type="EMBL" id="CRZ10363.1"/>
    </source>
</evidence>
<protein>
    <recommendedName>
        <fullName evidence="16">Double-strand break repair protein</fullName>
    </recommendedName>
</protein>
<evidence type="ECO:0000256" key="17">
    <source>
        <dbReference type="PIRSR" id="PIRSR000882-1"/>
    </source>
</evidence>
<dbReference type="SUPFAM" id="SSF56300">
    <property type="entry name" value="Metallo-dependent phosphatases"/>
    <property type="match status" value="1"/>
</dbReference>
<feature type="region of interest" description="Disordered" evidence="19">
    <location>
        <begin position="539"/>
        <end position="595"/>
    </location>
</feature>
<keyword evidence="10 16" id="KW-0378">Hydrolase</keyword>
<name>A0A0H5R8A3_9EUKA</name>
<dbReference type="FunFam" id="3.60.21.10:FF:000011">
    <property type="entry name" value="Double-strand break repair protein"/>
    <property type="match status" value="1"/>
</dbReference>
<evidence type="ECO:0000256" key="14">
    <source>
        <dbReference type="ARBA" id="ARBA00023242"/>
    </source>
</evidence>
<keyword evidence="11 16" id="KW-0269">Exonuclease</keyword>
<dbReference type="InterPro" id="IPR038487">
    <property type="entry name" value="Mre11_capping_dom"/>
</dbReference>
<dbReference type="PANTHER" id="PTHR10139:SF1">
    <property type="entry name" value="DOUBLE-STRAND BREAK REPAIR PROTEIN MRE11"/>
    <property type="match status" value="1"/>
</dbReference>
<dbReference type="PIRSF" id="PIRSF000882">
    <property type="entry name" value="DSB_repair_MRE11"/>
    <property type="match status" value="1"/>
</dbReference>
<keyword evidence="7" id="KW-0479">Metal-binding</keyword>
<evidence type="ECO:0000259" key="20">
    <source>
        <dbReference type="SMART" id="SM01347"/>
    </source>
</evidence>
<evidence type="ECO:0000256" key="6">
    <source>
        <dbReference type="ARBA" id="ARBA00022722"/>
    </source>
</evidence>
<dbReference type="InterPro" id="IPR004843">
    <property type="entry name" value="Calcineurin-like_PHP"/>
</dbReference>
<evidence type="ECO:0000256" key="1">
    <source>
        <dbReference type="ARBA" id="ARBA00001936"/>
    </source>
</evidence>
<evidence type="ECO:0000256" key="5">
    <source>
        <dbReference type="ARBA" id="ARBA00022454"/>
    </source>
</evidence>
<evidence type="ECO:0000256" key="11">
    <source>
        <dbReference type="ARBA" id="ARBA00022839"/>
    </source>
</evidence>
<feature type="active site" description="Proton donor" evidence="17">
    <location>
        <position position="129"/>
    </location>
</feature>
<dbReference type="GO" id="GO:0000723">
    <property type="term" value="P:telomere maintenance"/>
    <property type="evidence" value="ECO:0007669"/>
    <property type="project" value="TreeGrafter"/>
</dbReference>
<evidence type="ECO:0000256" key="15">
    <source>
        <dbReference type="ARBA" id="ARBA00023254"/>
    </source>
</evidence>
<dbReference type="SMART" id="SM01347">
    <property type="entry name" value="Mre11_DNA_bind"/>
    <property type="match status" value="1"/>
</dbReference>
<dbReference type="Pfam" id="PF00149">
    <property type="entry name" value="Metallophos"/>
    <property type="match status" value="1"/>
</dbReference>
<evidence type="ECO:0000256" key="18">
    <source>
        <dbReference type="RuleBase" id="RU003447"/>
    </source>
</evidence>
<evidence type="ECO:0000256" key="8">
    <source>
        <dbReference type="ARBA" id="ARBA00022759"/>
    </source>
</evidence>
<proteinExistence type="inferred from homology"/>
<evidence type="ECO:0000256" key="12">
    <source>
        <dbReference type="ARBA" id="ARBA00023204"/>
    </source>
</evidence>
<feature type="compositionally biased region" description="Basic and acidic residues" evidence="19">
    <location>
        <begin position="513"/>
        <end position="526"/>
    </location>
</feature>
<dbReference type="AlphaFoldDB" id="A0A0H5R8A3"/>
<dbReference type="InterPro" id="IPR007281">
    <property type="entry name" value="Mre11_DNA-bd"/>
</dbReference>
<dbReference type="GO" id="GO:0030145">
    <property type="term" value="F:manganese ion binding"/>
    <property type="evidence" value="ECO:0007669"/>
    <property type="project" value="UniProtKB-UniRule"/>
</dbReference>
<keyword evidence="9 16" id="KW-0227">DNA damage</keyword>
<evidence type="ECO:0000256" key="10">
    <source>
        <dbReference type="ARBA" id="ARBA00022801"/>
    </source>
</evidence>
<dbReference type="GO" id="GO:0000014">
    <property type="term" value="F:single-stranded DNA endodeoxyribonuclease activity"/>
    <property type="evidence" value="ECO:0007669"/>
    <property type="project" value="TreeGrafter"/>
</dbReference>
<evidence type="ECO:0000256" key="9">
    <source>
        <dbReference type="ARBA" id="ARBA00022763"/>
    </source>
</evidence>
<dbReference type="InterPro" id="IPR003701">
    <property type="entry name" value="Mre11"/>
</dbReference>
<accession>A0A0H5R8A3</accession>
<dbReference type="GO" id="GO:0097552">
    <property type="term" value="P:mitochondrial double-strand break repair via homologous recombination"/>
    <property type="evidence" value="ECO:0007669"/>
    <property type="project" value="TreeGrafter"/>
</dbReference>
<keyword evidence="14 16" id="KW-0539">Nucleus</keyword>
<feature type="domain" description="Mre11 DNA-binding" evidence="20">
    <location>
        <begin position="296"/>
        <end position="464"/>
    </location>
</feature>
<dbReference type="Pfam" id="PF04152">
    <property type="entry name" value="Mre11_DNA_bind"/>
    <property type="match status" value="1"/>
</dbReference>
<dbReference type="GO" id="GO:0006303">
    <property type="term" value="P:double-strand break repair via nonhomologous end joining"/>
    <property type="evidence" value="ECO:0007669"/>
    <property type="project" value="TreeGrafter"/>
</dbReference>
<evidence type="ECO:0000256" key="3">
    <source>
        <dbReference type="ARBA" id="ARBA00004286"/>
    </source>
</evidence>
<comment type="function">
    <text evidence="16">Core component of the MRN complex, which plays a central role in double-strand break (DSB) repair, DNA recombination, maintenance of telomere integrity and meiosis. The MRN complex is involved in the repair of DNA double-strand breaks (DSBs) via homologous recombination (HR), an error-free mechanism which primarily occurs during S and G2 phases. The complex (1) mediates the end resection of damaged DNA, which generates proper single-stranded DNA, a key initial steps in HR, and is (2) required for the recruitment of other repair factors and efficient activation of ATM and ATR upon DNA damage. Within the MRN complex, MRE11 possesses both single-strand endonuclease activity and double-strand-specific 3'-5' exonuclease activity. MRE11 first endonucleolytically cleaves the 5' strand at DNA DSB ends to prevent non-homologous end joining (NHEJ) and licence HR. It then generates a single-stranded DNA gap via 3' to 5' exonucleolytic degradation, which is required for single-strand invasion and recombination.</text>
</comment>
<keyword evidence="12 16" id="KW-0234">DNA repair</keyword>
<comment type="cofactor">
    <cofactor evidence="1 16">
        <name>Mn(2+)</name>
        <dbReference type="ChEBI" id="CHEBI:29035"/>
    </cofactor>
</comment>
<dbReference type="CDD" id="cd00840">
    <property type="entry name" value="MPP_Mre11_N"/>
    <property type="match status" value="1"/>
</dbReference>
<evidence type="ECO:0000256" key="7">
    <source>
        <dbReference type="ARBA" id="ARBA00022723"/>
    </source>
</evidence>
<evidence type="ECO:0000256" key="4">
    <source>
        <dbReference type="ARBA" id="ARBA00009028"/>
    </source>
</evidence>
<evidence type="ECO:0000256" key="16">
    <source>
        <dbReference type="PIRNR" id="PIRNR000882"/>
    </source>
</evidence>
<keyword evidence="5" id="KW-0158">Chromosome</keyword>
<dbReference type="EMBL" id="HACM01009921">
    <property type="protein sequence ID" value="CRZ10363.1"/>
    <property type="molecule type" value="Transcribed_RNA"/>
</dbReference>
<dbReference type="InterPro" id="IPR029052">
    <property type="entry name" value="Metallo-depent_PP-like"/>
</dbReference>
<dbReference type="GO" id="GO:0035861">
    <property type="term" value="C:site of double-strand break"/>
    <property type="evidence" value="ECO:0007669"/>
    <property type="project" value="TreeGrafter"/>
</dbReference>
<dbReference type="GO" id="GO:0008296">
    <property type="term" value="F:3'-5'-DNA exonuclease activity"/>
    <property type="evidence" value="ECO:0007669"/>
    <property type="project" value="InterPro"/>
</dbReference>
<dbReference type="GO" id="GO:0030870">
    <property type="term" value="C:Mre11 complex"/>
    <property type="evidence" value="ECO:0007669"/>
    <property type="project" value="UniProtKB-UniRule"/>
</dbReference>
<dbReference type="NCBIfam" id="TIGR00583">
    <property type="entry name" value="mre11"/>
    <property type="match status" value="1"/>
</dbReference>
<dbReference type="GO" id="GO:0007095">
    <property type="term" value="P:mitotic G2 DNA damage checkpoint signaling"/>
    <property type="evidence" value="ECO:0007669"/>
    <property type="project" value="TreeGrafter"/>
</dbReference>
<dbReference type="GO" id="GO:0042138">
    <property type="term" value="P:meiotic DNA double-strand break formation"/>
    <property type="evidence" value="ECO:0007669"/>
    <property type="project" value="TreeGrafter"/>
</dbReference>
<dbReference type="GO" id="GO:0000724">
    <property type="term" value="P:double-strand break repair via homologous recombination"/>
    <property type="evidence" value="ECO:0007669"/>
    <property type="project" value="TreeGrafter"/>
</dbReference>